<dbReference type="GeneID" id="92051380"/>
<evidence type="ECO:0000313" key="3">
    <source>
        <dbReference type="Proteomes" id="UP001433268"/>
    </source>
</evidence>
<keyword evidence="1" id="KW-0472">Membrane</keyword>
<keyword evidence="3" id="KW-1185">Reference proteome</keyword>
<dbReference type="EMBL" id="JAQQWN010000009">
    <property type="protein sequence ID" value="KAK8067259.1"/>
    <property type="molecule type" value="Genomic_DNA"/>
</dbReference>
<evidence type="ECO:0000313" key="2">
    <source>
        <dbReference type="EMBL" id="KAK8067259.1"/>
    </source>
</evidence>
<proteinExistence type="predicted"/>
<comment type="caution">
    <text evidence="2">The sequence shown here is derived from an EMBL/GenBank/DDBJ whole genome shotgun (WGS) entry which is preliminary data.</text>
</comment>
<organism evidence="2 3">
    <name type="scientific">Apiospora hydei</name>
    <dbReference type="NCBI Taxonomy" id="1337664"/>
    <lineage>
        <taxon>Eukaryota</taxon>
        <taxon>Fungi</taxon>
        <taxon>Dikarya</taxon>
        <taxon>Ascomycota</taxon>
        <taxon>Pezizomycotina</taxon>
        <taxon>Sordariomycetes</taxon>
        <taxon>Xylariomycetidae</taxon>
        <taxon>Amphisphaeriales</taxon>
        <taxon>Apiosporaceae</taxon>
        <taxon>Apiospora</taxon>
    </lineage>
</organism>
<dbReference type="Proteomes" id="UP001433268">
    <property type="component" value="Unassembled WGS sequence"/>
</dbReference>
<name>A0ABR1V7T8_9PEZI</name>
<evidence type="ECO:0000256" key="1">
    <source>
        <dbReference type="SAM" id="Phobius"/>
    </source>
</evidence>
<dbReference type="RefSeq" id="XP_066664012.1">
    <property type="nucleotide sequence ID" value="XM_066818320.1"/>
</dbReference>
<evidence type="ECO:0008006" key="4">
    <source>
        <dbReference type="Google" id="ProtNLM"/>
    </source>
</evidence>
<keyword evidence="1" id="KW-0812">Transmembrane</keyword>
<reference evidence="2 3" key="1">
    <citation type="submission" date="2023-01" db="EMBL/GenBank/DDBJ databases">
        <title>Analysis of 21 Apiospora genomes using comparative genomics revels a genus with tremendous synthesis potential of carbohydrate active enzymes and secondary metabolites.</title>
        <authorList>
            <person name="Sorensen T."/>
        </authorList>
    </citation>
    <scope>NUCLEOTIDE SEQUENCE [LARGE SCALE GENOMIC DNA]</scope>
    <source>
        <strain evidence="2 3">CBS 114990</strain>
    </source>
</reference>
<gene>
    <name evidence="2" type="ORF">PG997_014006</name>
</gene>
<feature type="transmembrane region" description="Helical" evidence="1">
    <location>
        <begin position="6"/>
        <end position="30"/>
    </location>
</feature>
<protein>
    <recommendedName>
        <fullName evidence="4">Fungal N-terminal domain-containing protein</fullName>
    </recommendedName>
</protein>
<sequence length="146" mass="15699">MAVESVGLAASVAGLLSLGLQVTGGLVAYLDALKSRGEELASVKRQNDSLAAALSAIKAAFSSSLRNQHHIPAVMRSIQACEGELQAAEELLASLANCDTRTWRQRMKTKTKKLTYSFDRSKIQQINQRLHHANGVLQLTLTGLGL</sequence>
<accession>A0ABR1V7T8</accession>
<keyword evidence="1" id="KW-1133">Transmembrane helix</keyword>